<dbReference type="AlphaFoldDB" id="A0A939T1Q8"/>
<accession>A0A939T1Q8</accession>
<sequence>MIGTSLRLPKPIMDLVRERAAQHGMRPTAYMRQVIEAAVTGEDIAVPMRVLLAAAIEYESSRKERVS</sequence>
<proteinExistence type="predicted"/>
<evidence type="ECO:0000313" key="1">
    <source>
        <dbReference type="EMBL" id="MBO2448056.1"/>
    </source>
</evidence>
<name>A0A939T1Q8_9ACTN</name>
<protein>
    <recommendedName>
        <fullName evidence="3">Ribbon-helix-helix protein, CopG family</fullName>
    </recommendedName>
</protein>
<dbReference type="EMBL" id="JAGEOJ010000005">
    <property type="protein sequence ID" value="MBO2448056.1"/>
    <property type="molecule type" value="Genomic_DNA"/>
</dbReference>
<reference evidence="1" key="1">
    <citation type="submission" date="2021-03" db="EMBL/GenBank/DDBJ databases">
        <authorList>
            <person name="Kanchanasin P."/>
            <person name="Saeng-In P."/>
            <person name="Phongsopitanun W."/>
            <person name="Yuki M."/>
            <person name="Kudo T."/>
            <person name="Ohkuma M."/>
            <person name="Tanasupawat S."/>
        </authorList>
    </citation>
    <scope>NUCLEOTIDE SEQUENCE</scope>
    <source>
        <strain evidence="1">GKU 128</strain>
    </source>
</reference>
<dbReference type="Proteomes" id="UP000669179">
    <property type="component" value="Unassembled WGS sequence"/>
</dbReference>
<dbReference type="SUPFAM" id="SSF47598">
    <property type="entry name" value="Ribbon-helix-helix"/>
    <property type="match status" value="1"/>
</dbReference>
<gene>
    <name evidence="1" type="ORF">J4573_13210</name>
</gene>
<dbReference type="RefSeq" id="WP_208255721.1">
    <property type="nucleotide sequence ID" value="NZ_JAGEOJ010000005.1"/>
</dbReference>
<dbReference type="GO" id="GO:0006355">
    <property type="term" value="P:regulation of DNA-templated transcription"/>
    <property type="evidence" value="ECO:0007669"/>
    <property type="project" value="InterPro"/>
</dbReference>
<evidence type="ECO:0008006" key="3">
    <source>
        <dbReference type="Google" id="ProtNLM"/>
    </source>
</evidence>
<organism evidence="1 2">
    <name type="scientific">Actinomadura barringtoniae</name>
    <dbReference type="NCBI Taxonomy" id="1427535"/>
    <lineage>
        <taxon>Bacteria</taxon>
        <taxon>Bacillati</taxon>
        <taxon>Actinomycetota</taxon>
        <taxon>Actinomycetes</taxon>
        <taxon>Streptosporangiales</taxon>
        <taxon>Thermomonosporaceae</taxon>
        <taxon>Actinomadura</taxon>
    </lineage>
</organism>
<evidence type="ECO:0000313" key="2">
    <source>
        <dbReference type="Proteomes" id="UP000669179"/>
    </source>
</evidence>
<dbReference type="InterPro" id="IPR010985">
    <property type="entry name" value="Ribbon_hlx_hlx"/>
</dbReference>
<comment type="caution">
    <text evidence="1">The sequence shown here is derived from an EMBL/GenBank/DDBJ whole genome shotgun (WGS) entry which is preliminary data.</text>
</comment>
<keyword evidence="2" id="KW-1185">Reference proteome</keyword>